<comment type="caution">
    <text evidence="2">The sequence shown here is derived from an EMBL/GenBank/DDBJ whole genome shotgun (WGS) entry which is preliminary data.</text>
</comment>
<keyword evidence="1" id="KW-0812">Transmembrane</keyword>
<evidence type="ECO:0000313" key="2">
    <source>
        <dbReference type="EMBL" id="EHP44793.1"/>
    </source>
</evidence>
<sequence>MLNALPFHAFDLRWFLRIDALVLGVAVHALGRSTASSRAAAIIRMRGLAVPLTLALYMGMVCAQLISARYPIGIIALSAAGLVWMASCDNRDAAQTGWLSALFGWLGERAYSIYLCHVPILLVSYEILWRAGGQAPLPAPWLAAAGLGSFGLIVFIGTLSHRYLEQPGIQWGRRLTRPATRSI</sequence>
<dbReference type="Proteomes" id="UP000005808">
    <property type="component" value="Unassembled WGS sequence"/>
</dbReference>
<organism evidence="2 3">
    <name type="scientific">Cupriavidus basilensis OR16</name>
    <dbReference type="NCBI Taxonomy" id="1127483"/>
    <lineage>
        <taxon>Bacteria</taxon>
        <taxon>Pseudomonadati</taxon>
        <taxon>Pseudomonadota</taxon>
        <taxon>Betaproteobacteria</taxon>
        <taxon>Burkholderiales</taxon>
        <taxon>Burkholderiaceae</taxon>
        <taxon>Cupriavidus</taxon>
    </lineage>
</organism>
<feature type="transmembrane region" description="Helical" evidence="1">
    <location>
        <begin position="12"/>
        <end position="31"/>
    </location>
</feature>
<feature type="transmembrane region" description="Helical" evidence="1">
    <location>
        <begin position="141"/>
        <end position="164"/>
    </location>
</feature>
<evidence type="ECO:0000313" key="3">
    <source>
        <dbReference type="Proteomes" id="UP000005808"/>
    </source>
</evidence>
<evidence type="ECO:0000256" key="1">
    <source>
        <dbReference type="SAM" id="Phobius"/>
    </source>
</evidence>
<reference evidence="2 3" key="1">
    <citation type="journal article" date="2012" name="J. Bacteriol.">
        <title>De Novo Genome Project of Cupriavidus basilensis OR16.</title>
        <authorList>
            <person name="Cserhati M."/>
            <person name="Kriszt B."/>
            <person name="Szoboszlay S."/>
            <person name="Toth A."/>
            <person name="Szabo I."/>
            <person name="Tancsics A."/>
            <person name="Nagy I."/>
            <person name="Horvath B."/>
            <person name="Nagy I."/>
            <person name="Kukolya J."/>
        </authorList>
    </citation>
    <scope>NUCLEOTIDE SEQUENCE [LARGE SCALE GENOMIC DNA]</scope>
    <source>
        <strain evidence="2 3">OR16</strain>
    </source>
</reference>
<feature type="transmembrane region" description="Helical" evidence="1">
    <location>
        <begin position="72"/>
        <end position="90"/>
    </location>
</feature>
<keyword evidence="1" id="KW-1133">Transmembrane helix</keyword>
<dbReference type="EMBL" id="AHJE01000002">
    <property type="protein sequence ID" value="EHP44793.1"/>
    <property type="molecule type" value="Genomic_DNA"/>
</dbReference>
<protein>
    <submittedName>
        <fullName evidence="2">Acyltransferase 3</fullName>
    </submittedName>
</protein>
<dbReference type="AlphaFoldDB" id="H1RY20"/>
<keyword evidence="2" id="KW-0808">Transferase</keyword>
<dbReference type="GO" id="GO:0016746">
    <property type="term" value="F:acyltransferase activity"/>
    <property type="evidence" value="ECO:0007669"/>
    <property type="project" value="UniProtKB-KW"/>
</dbReference>
<accession>H1RY20</accession>
<gene>
    <name evidence="2" type="ORF">OR16_00655</name>
</gene>
<proteinExistence type="predicted"/>
<feature type="transmembrane region" description="Helical" evidence="1">
    <location>
        <begin position="43"/>
        <end position="66"/>
    </location>
</feature>
<feature type="transmembrane region" description="Helical" evidence="1">
    <location>
        <begin position="111"/>
        <end position="129"/>
    </location>
</feature>
<dbReference type="PATRIC" id="fig|1127483.3.peg.137"/>
<keyword evidence="2" id="KW-0012">Acyltransferase</keyword>
<name>H1RY20_9BURK</name>
<keyword evidence="1" id="KW-0472">Membrane</keyword>